<evidence type="ECO:0000313" key="8">
    <source>
        <dbReference type="EMBL" id="QNQ09883.1"/>
    </source>
</evidence>
<protein>
    <recommendedName>
        <fullName evidence="4">Acyl-peptide hydrolase</fullName>
    </recommendedName>
    <alternativeName>
        <fullName evidence="3">Acylaminoacyl-peptidase</fullName>
    </alternativeName>
</protein>
<dbReference type="Gene3D" id="2.120.10.30">
    <property type="entry name" value="TolB, C-terminal domain"/>
    <property type="match status" value="1"/>
</dbReference>
<proteinExistence type="predicted"/>
<feature type="signal peptide" evidence="6">
    <location>
        <begin position="1"/>
        <end position="21"/>
    </location>
</feature>
<feature type="chain" id="PRO_5029002164" description="Acyl-peptide hydrolase" evidence="6">
    <location>
        <begin position="22"/>
        <end position="692"/>
    </location>
</feature>
<evidence type="ECO:0000259" key="7">
    <source>
        <dbReference type="Pfam" id="PF00326"/>
    </source>
</evidence>
<dbReference type="SUPFAM" id="SSF53474">
    <property type="entry name" value="alpha/beta-Hydrolases"/>
    <property type="match status" value="1"/>
</dbReference>
<dbReference type="PROSITE" id="PS00708">
    <property type="entry name" value="PRO_ENDOPEP_SER"/>
    <property type="match status" value="1"/>
</dbReference>
<evidence type="ECO:0000256" key="4">
    <source>
        <dbReference type="ARBA" id="ARBA00032596"/>
    </source>
</evidence>
<evidence type="ECO:0000256" key="6">
    <source>
        <dbReference type="SAM" id="SignalP"/>
    </source>
</evidence>
<dbReference type="AlphaFoldDB" id="A0A7H0LJN0"/>
<evidence type="ECO:0000313" key="9">
    <source>
        <dbReference type="Proteomes" id="UP000516148"/>
    </source>
</evidence>
<evidence type="ECO:0000256" key="5">
    <source>
        <dbReference type="ARBA" id="ARBA00045885"/>
    </source>
</evidence>
<dbReference type="InterPro" id="IPR011042">
    <property type="entry name" value="6-blade_b-propeller_TolB-like"/>
</dbReference>
<dbReference type="Gene3D" id="2.140.10.30">
    <property type="entry name" value="Dipeptidylpeptidase IV, N-terminal domain"/>
    <property type="match status" value="1"/>
</dbReference>
<dbReference type="SUPFAM" id="SSF82171">
    <property type="entry name" value="DPP6 N-terminal domain-like"/>
    <property type="match status" value="1"/>
</dbReference>
<keyword evidence="2" id="KW-0007">Acetylation</keyword>
<dbReference type="InterPro" id="IPR002471">
    <property type="entry name" value="Pept_S9_AS"/>
</dbReference>
<dbReference type="PANTHER" id="PTHR42776">
    <property type="entry name" value="SERINE PEPTIDASE S9 FAMILY MEMBER"/>
    <property type="match status" value="1"/>
</dbReference>
<comment type="function">
    <text evidence="5">This enzyme catalyzes the hydrolysis of the N-terminal peptide bond of an N-acetylated peptide to generate an N-acetylated amino acid and a peptide with a free N-terminus. It preferentially cleaves off Ac-Ala, Ac-Met and Ac-Ser. Also, involved in the degradation of oxidized and glycated proteins.</text>
</comment>
<sequence length="692" mass="74376">MRTMKLAFAITALLASSTLQAQAIDDTGFLEFPIVTDISAATVPAFAWLVRQGESSTLMVARVPDFKPVKLFAQADVDGQPISSVSISPDGKFVAFQTGVPFSGSGEGFNPASLIEAPKVTLWVVAAAAGAKPVRIGAGADPKFTADGKRMLYRQGRDLWAVDLADSSTKPAMLVPGGAAFGQAVWTKDGRSMIFAQDRGGWSFLGRYTLGEDRIHWLVTGADRLSSPVLSPDGATVAYLRWPGSEHTVTEDLLENRPFAVETVDIANGQVRTLYGAKGKAGSQLSDDPEGVLRWADDRNIVVRSEQDGWARLYAVARSGGAPRALTPTNCEVAESELAAPDTLFVVHNCRDIDTRQLSSITVSSGREHAIPSQDVVMGLAGAVGDGRYVAFTGSNAEDAPLLRVLDLKSGKLALAEKPSDYGYSHRFSAPAPKVVRIKASDGGTVPVQLFLPGTPGPHPALVYVHGGPPRQMFPAFHFSGYYASDFAVNRHLAELGYVVVSVNYRSGVGYGRDFREAPGRGWRGASEYNDVLGAGRWLAQRSDVDRKRVGIWGGSYGGLLTGQALARNSDVFAAGVAIHGVFDWSWPSPTPGHQNPSKVFGVGEADKPLAFRSSPLGAIEGWKSPVLLVSGDRDMNVDVLETIDLNQKLRAKGVDVRTVIIPGEAHDMIRHSSWLKLWAESRHFLQEKLEK</sequence>
<reference evidence="8 9" key="1">
    <citation type="submission" date="2020-09" db="EMBL/GenBank/DDBJ databases">
        <title>Sphingomonas sp., a new species isolated from pork steak.</title>
        <authorList>
            <person name="Heidler von Heilborn D."/>
        </authorList>
    </citation>
    <scope>NUCLEOTIDE SEQUENCE [LARGE SCALE GENOMIC DNA]</scope>
    <source>
        <strain evidence="9">S8-3T</strain>
    </source>
</reference>
<name>A0A7H0LJN0_9SPHN</name>
<dbReference type="EMBL" id="CP061038">
    <property type="protein sequence ID" value="QNQ09883.1"/>
    <property type="molecule type" value="Genomic_DNA"/>
</dbReference>
<dbReference type="InterPro" id="IPR001375">
    <property type="entry name" value="Peptidase_S9_cat"/>
</dbReference>
<evidence type="ECO:0000256" key="3">
    <source>
        <dbReference type="ARBA" id="ARBA00032284"/>
    </source>
</evidence>
<dbReference type="PANTHER" id="PTHR42776:SF27">
    <property type="entry name" value="DIPEPTIDYL PEPTIDASE FAMILY MEMBER 6"/>
    <property type="match status" value="1"/>
</dbReference>
<dbReference type="Pfam" id="PF00326">
    <property type="entry name" value="Peptidase_S9"/>
    <property type="match status" value="1"/>
</dbReference>
<accession>A0A7H0LJN0</accession>
<dbReference type="RefSeq" id="WP_187762192.1">
    <property type="nucleotide sequence ID" value="NZ_CP061038.1"/>
</dbReference>
<evidence type="ECO:0000256" key="1">
    <source>
        <dbReference type="ARBA" id="ARBA00022801"/>
    </source>
</evidence>
<dbReference type="GO" id="GO:0004252">
    <property type="term" value="F:serine-type endopeptidase activity"/>
    <property type="evidence" value="ECO:0007669"/>
    <property type="project" value="InterPro"/>
</dbReference>
<dbReference type="Gene3D" id="3.40.50.1820">
    <property type="entry name" value="alpha/beta hydrolase"/>
    <property type="match status" value="1"/>
</dbReference>
<keyword evidence="1" id="KW-0378">Hydrolase</keyword>
<dbReference type="Proteomes" id="UP000516148">
    <property type="component" value="Chromosome"/>
</dbReference>
<evidence type="ECO:0000256" key="2">
    <source>
        <dbReference type="ARBA" id="ARBA00022990"/>
    </source>
</evidence>
<dbReference type="KEGG" id="spap:H3Z74_01080"/>
<organism evidence="8 9">
    <name type="scientific">Sphingomonas alpina</name>
    <dbReference type="NCBI Taxonomy" id="653931"/>
    <lineage>
        <taxon>Bacteria</taxon>
        <taxon>Pseudomonadati</taxon>
        <taxon>Pseudomonadota</taxon>
        <taxon>Alphaproteobacteria</taxon>
        <taxon>Sphingomonadales</taxon>
        <taxon>Sphingomonadaceae</taxon>
        <taxon>Sphingomonas</taxon>
    </lineage>
</organism>
<feature type="domain" description="Peptidase S9 prolyl oligopeptidase catalytic" evidence="7">
    <location>
        <begin position="493"/>
        <end position="691"/>
    </location>
</feature>
<dbReference type="GO" id="GO:0006508">
    <property type="term" value="P:proteolysis"/>
    <property type="evidence" value="ECO:0007669"/>
    <property type="project" value="InterPro"/>
</dbReference>
<keyword evidence="6" id="KW-0732">Signal</keyword>
<gene>
    <name evidence="8" type="ORF">H3Z74_01080</name>
</gene>
<dbReference type="InterPro" id="IPR029058">
    <property type="entry name" value="AB_hydrolase_fold"/>
</dbReference>
<keyword evidence="9" id="KW-1185">Reference proteome</keyword>